<dbReference type="InterPro" id="IPR041588">
    <property type="entry name" value="Integrase_H2C2"/>
</dbReference>
<dbReference type="SMART" id="SM00249">
    <property type="entry name" value="PHD"/>
    <property type="match status" value="1"/>
</dbReference>
<feature type="region of interest" description="Disordered" evidence="6">
    <location>
        <begin position="539"/>
        <end position="574"/>
    </location>
</feature>
<evidence type="ECO:0000256" key="2">
    <source>
        <dbReference type="ARBA" id="ARBA00022771"/>
    </source>
</evidence>
<dbReference type="RefSeq" id="XP_062708111.1">
    <property type="nucleotide sequence ID" value="XM_062852127.1"/>
</dbReference>
<reference evidence="10" key="1">
    <citation type="journal article" date="2015" name="Proc. Natl. Acad. Sci. U.S.A.">
        <title>Genome sequence of the Asian Tiger mosquito, Aedes albopictus, reveals insights into its biology, genetics, and evolution.</title>
        <authorList>
            <person name="Chen X.G."/>
            <person name="Jiang X."/>
            <person name="Gu J."/>
            <person name="Xu M."/>
            <person name="Wu Y."/>
            <person name="Deng Y."/>
            <person name="Zhang C."/>
            <person name="Bonizzoni M."/>
            <person name="Dermauw W."/>
            <person name="Vontas J."/>
            <person name="Armbruster P."/>
            <person name="Huang X."/>
            <person name="Yang Y."/>
            <person name="Zhang H."/>
            <person name="He W."/>
            <person name="Peng H."/>
            <person name="Liu Y."/>
            <person name="Wu K."/>
            <person name="Chen J."/>
            <person name="Lirakis M."/>
            <person name="Topalis P."/>
            <person name="Van Leeuwen T."/>
            <person name="Hall A.B."/>
            <person name="Jiang X."/>
            <person name="Thorpe C."/>
            <person name="Mueller R.L."/>
            <person name="Sun C."/>
            <person name="Waterhouse R.M."/>
            <person name="Yan G."/>
            <person name="Tu Z.J."/>
            <person name="Fang X."/>
            <person name="James A.A."/>
        </authorList>
    </citation>
    <scope>NUCLEOTIDE SEQUENCE [LARGE SCALE GENOMIC DNA]</scope>
    <source>
        <strain evidence="10">Foshan</strain>
    </source>
</reference>
<evidence type="ECO:0000256" key="5">
    <source>
        <dbReference type="SAM" id="Coils"/>
    </source>
</evidence>
<dbReference type="RefSeq" id="XP_062708113.1">
    <property type="nucleotide sequence ID" value="XM_062852129.1"/>
</dbReference>
<sequence>MQGSFVRQTRSKSRAIQDAAGSSSQPVRSDGARLNVPESIEEAFEPSLIDIEHGGDHDCAKCGRPNNAELYMVQCGKCKHWYHFSCENLDTVTARSSVFVCAKCKVVDPPPPGSSRTRSSASSAKRAQIARDLLRLEEERCLREKLENERLQNEKLLVEKAMNEKLEREKEYLARKHELLRQQDEEVLSIRSSRSSRSGASSRQKVEDWFNHQQVSDALPVESNQKKLQQVSSDQLAGPAGSSTPMETSRVVDMNLQRVPAEIEVESVPRTADSISIGDSPVEYDLHQNDQQRQSAERQSNVPNLPLVNIQPYVRLLEDSNPTSSFIPKRLTTDIRPRIVTKIRPPVPYAVWQRETCEMRRQHDRGQRQLGEVEESYSQQQREQELIRRLKRSEEEREQDRQRLEDIEAVLKMQHDVETQHQQENDVRRKRELDLVNQLKLFEKRYEQEQARRAEEKQSFMAKEEKLIEQLEILRLSCEQYSAAEQRSAAECISAAEQRSAAEHLSVTNTRIPAEQNVNFQGTFQRGLAVSTNPPAVPVSGTQNNVSNRVSPCPSAVSQDRRVGTPNANFVPPRLGPPLTDPLGQSQFDPNDSANQNRFAPLHCQSVMQGPNPQQLAARQVISRDLPVFSGDPIEWPLFISSYNHSTVACGYTDSENLLRLQRSLKGVAKEAVSSFLLHPFTVPQVLSTLQTLYGRPEQIVHNLVAKVRGTPAPKAEKLETLIQFGLAVQNLCGHLQAVGMENHLSNPILLQELVDKLPANIKFNWALHQENLPLVDLKAFSEYMRKVTTATSGVTNFSVAVKPTKDDKPRHKDKVFVNAHAAHEQKEAVQAANSSGDRQGRTKSGKDKPVIANKSCPACGAYDHTAASCGIFKKLSIDGRWNFVKENKLCRRCLVSHTRWPCEGEVCGINNCDKRHHRLLHSEPIKKQPVTDATVTIHRQPISSTLFKILPVTLYGKNSSVNTYAFLDDGSSVTIVEKAIADELGVNGRAHSLCIHWTSGVNKKIATTELDTLSISELGGDTRFHLSEVYTVENLGLPEQSLDAVQLAKEFQHLRRLPVSSYRGAVPGLLIGLSNSHLLTTTKLREGQEREPIAAKTRIGWVVCGRVRGGEENFQHRQMHICADTTEHDLHDYVREFFSVESLGVALAPNLEGSEDQRARKILEDTTVRTASGKFETGLLWKTDSIEFPDSRPMAERRLRCLEKRLQRDSKLYDSIRQQMADYESKGYVHVVTKKEMAEFDPRRIWFLPLGIVLNPNKPGKVRVIWDAAAKVNGVSLNSMLLKGPDLLTPQLYVTFKFREREVAFSADIQEMFLQVGIRKEDRSALLFVFRNTPTEPFVTMASDVAIFGATCSPAQSQYVKNRNATENEIRYPRAASAIKNKHYVDDYLDSVDTEEEAIELALEVAEVHRKAGFHIRNWVSNRSSVLDAIGDENPSTVKSLSMNSHSGFERVLGISWLPSEDVFCFTISLQEELERKTAPTKRAMLSFVMKIYDPLGLVGSLVVQGKILLQDVWRAKVDWDQKIPEELFVRWKLWLQGLKELDNVRIPRSYFPGYDPTCYEDLELHIFVDGSAQAYSSVAYFRVHDRGQIRCALVASKTKVAPLQLTSVPRLELQAAVIGARLRKTIEDGHSVRIKRTFYWSDSSTVISWVKSDSRRYRQYVAFRVNEILSLSKTEEWHWLGTKINVADEATKWGKGPNCKPESRWMRGPAFLYNDEQDWPKDKFEGAAHATEEELRPAYVCSHFLSFPVVEVSRFSKFERLLRGLAFARRFGEKLLRRIRKMKSDETTDISSEDLQIAERSLWRYAQSDGYADEVATMNWNAQTAPKNRRALSRSSPLANLPPMLDEHGLLRVDGRVAAADCIDRDTKFPIILPKGHSITNLLLDWYHRKFRHANNETVVNEIRQKFYIPKLRSQVRSIAKRCQWCRIYKSVPAIPKMSQLPQFRITPYVKPFTFVGIDYFGPYTVKIGRSVVKRWVAIFTCLTVRAIHMELVHSLSTDSCKKAVRRFIARRGAPQEIYTDNGTNFIGASRELNNELQEINVSLGSTFTDTNTQWRFNPPLAPHMGGCWERMVRSVKTALGTLPETRKLDDESFMTLLAEAEHMVNSRPLTFLPIDSEEQESLTPNHFLMLSSSGVRQPLKAPVDERKALKNSWELIQHKLDRFWSRWITEYLPIISRRSKWFSDIEPIKEGALVVIVDGKIRNQWVRGRVCRTYPGKDGAVRLADVETSAGILRRRAACNLAVLDVTGHDEEHSGDQSDTDIGGRCAAASRGCGAVEPVVVRHEGEDVATTATIEAPPESLDVSHANV</sequence>
<dbReference type="InterPro" id="IPR001584">
    <property type="entry name" value="Integrase_cat-core"/>
</dbReference>
<feature type="compositionally biased region" description="Polar residues" evidence="6">
    <location>
        <begin position="223"/>
        <end position="247"/>
    </location>
</feature>
<dbReference type="InterPro" id="IPR040676">
    <property type="entry name" value="DUF5641"/>
</dbReference>
<evidence type="ECO:0000256" key="6">
    <source>
        <dbReference type="SAM" id="MobiDB-lite"/>
    </source>
</evidence>
<dbReference type="EnsemblMetazoa" id="AALFPA23_011501.R16307">
    <property type="protein sequence ID" value="AALFPA23_011501.P16307"/>
    <property type="gene ID" value="AALFPA23_011501"/>
</dbReference>
<keyword evidence="3" id="KW-0862">Zinc</keyword>
<proteinExistence type="predicted"/>
<dbReference type="PROSITE" id="PS50994">
    <property type="entry name" value="INTEGRASE"/>
    <property type="match status" value="1"/>
</dbReference>
<feature type="coiled-coil region" evidence="5">
    <location>
        <begin position="383"/>
        <end position="410"/>
    </location>
</feature>
<dbReference type="Pfam" id="PF18701">
    <property type="entry name" value="DUF5641"/>
    <property type="match status" value="1"/>
</dbReference>
<organism evidence="9 10">
    <name type="scientific">Aedes albopictus</name>
    <name type="common">Asian tiger mosquito</name>
    <name type="synonym">Stegomyia albopicta</name>
    <dbReference type="NCBI Taxonomy" id="7160"/>
    <lineage>
        <taxon>Eukaryota</taxon>
        <taxon>Metazoa</taxon>
        <taxon>Ecdysozoa</taxon>
        <taxon>Arthropoda</taxon>
        <taxon>Hexapoda</taxon>
        <taxon>Insecta</taxon>
        <taxon>Pterygota</taxon>
        <taxon>Neoptera</taxon>
        <taxon>Endopterygota</taxon>
        <taxon>Diptera</taxon>
        <taxon>Nematocera</taxon>
        <taxon>Culicoidea</taxon>
        <taxon>Culicidae</taxon>
        <taxon>Culicinae</taxon>
        <taxon>Aedini</taxon>
        <taxon>Aedes</taxon>
        <taxon>Stegomyia</taxon>
    </lineage>
</organism>
<dbReference type="Gene3D" id="3.30.420.10">
    <property type="entry name" value="Ribonuclease H-like superfamily/Ribonuclease H"/>
    <property type="match status" value="1"/>
</dbReference>
<dbReference type="Pfam" id="PF03564">
    <property type="entry name" value="DUF1759"/>
    <property type="match status" value="1"/>
</dbReference>
<dbReference type="Pfam" id="PF17921">
    <property type="entry name" value="Integrase_H2C2"/>
    <property type="match status" value="1"/>
</dbReference>
<evidence type="ECO:0000313" key="9">
    <source>
        <dbReference type="EnsemblMetazoa" id="AALFPA23_011501.P16308"/>
    </source>
</evidence>
<feature type="region of interest" description="Disordered" evidence="6">
    <location>
        <begin position="223"/>
        <end position="252"/>
    </location>
</feature>
<dbReference type="Pfam" id="PF00628">
    <property type="entry name" value="PHD"/>
    <property type="match status" value="1"/>
</dbReference>
<dbReference type="EnsemblMetazoa" id="AALFPA23_011501.R16308">
    <property type="protein sequence ID" value="AALFPA23_011501.P16308"/>
    <property type="gene ID" value="AALFPA23_011501"/>
</dbReference>
<dbReference type="PROSITE" id="PS50016">
    <property type="entry name" value="ZF_PHD_2"/>
    <property type="match status" value="1"/>
</dbReference>
<dbReference type="Pfam" id="PF05380">
    <property type="entry name" value="Peptidase_A17"/>
    <property type="match status" value="1"/>
</dbReference>
<evidence type="ECO:0000256" key="4">
    <source>
        <dbReference type="PROSITE-ProRule" id="PRU00146"/>
    </source>
</evidence>
<feature type="domain" description="PHD-type" evidence="7">
    <location>
        <begin position="56"/>
        <end position="107"/>
    </location>
</feature>
<dbReference type="SUPFAM" id="SSF53098">
    <property type="entry name" value="Ribonuclease H-like"/>
    <property type="match status" value="1"/>
</dbReference>
<dbReference type="InterPro" id="IPR012337">
    <property type="entry name" value="RNaseH-like_sf"/>
</dbReference>
<accession>A0ABM1YRG7</accession>
<feature type="compositionally biased region" description="Low complexity" evidence="6">
    <location>
        <begin position="189"/>
        <end position="203"/>
    </location>
</feature>
<evidence type="ECO:0000259" key="8">
    <source>
        <dbReference type="PROSITE" id="PS50994"/>
    </source>
</evidence>
<dbReference type="InterPro" id="IPR019787">
    <property type="entry name" value="Znf_PHD-finger"/>
</dbReference>
<dbReference type="InterPro" id="IPR043502">
    <property type="entry name" value="DNA/RNA_pol_sf"/>
</dbReference>
<dbReference type="PANTHER" id="PTHR47331">
    <property type="entry name" value="PHD-TYPE DOMAIN-CONTAINING PROTEIN"/>
    <property type="match status" value="1"/>
</dbReference>
<dbReference type="InterPro" id="IPR019786">
    <property type="entry name" value="Zinc_finger_PHD-type_CS"/>
</dbReference>
<dbReference type="InterPro" id="IPR005312">
    <property type="entry name" value="DUF1759"/>
</dbReference>
<dbReference type="SUPFAM" id="SSF56672">
    <property type="entry name" value="DNA/RNA polymerases"/>
    <property type="match status" value="1"/>
</dbReference>
<feature type="region of interest" description="Disordered" evidence="6">
    <location>
        <begin position="1"/>
        <end position="32"/>
    </location>
</feature>
<feature type="region of interest" description="Disordered" evidence="6">
    <location>
        <begin position="362"/>
        <end position="383"/>
    </location>
</feature>
<dbReference type="PROSITE" id="PS01359">
    <property type="entry name" value="ZF_PHD_1"/>
    <property type="match status" value="1"/>
</dbReference>
<dbReference type="InterPro" id="IPR011011">
    <property type="entry name" value="Znf_FYVE_PHD"/>
</dbReference>
<keyword evidence="2 4" id="KW-0863">Zinc-finger</keyword>
<feature type="compositionally biased region" description="Polar residues" evidence="6">
    <location>
        <begin position="539"/>
        <end position="550"/>
    </location>
</feature>
<dbReference type="InterPro" id="IPR008042">
    <property type="entry name" value="Retrotrans_Pao"/>
</dbReference>
<evidence type="ECO:0000313" key="10">
    <source>
        <dbReference type="Proteomes" id="UP000069940"/>
    </source>
</evidence>
<keyword evidence="10" id="KW-1185">Reference proteome</keyword>
<dbReference type="SUPFAM" id="SSF57903">
    <property type="entry name" value="FYVE/PHD zinc finger"/>
    <property type="match status" value="1"/>
</dbReference>
<dbReference type="RefSeq" id="XP_062708112.1">
    <property type="nucleotide sequence ID" value="XM_062852128.1"/>
</dbReference>
<reference evidence="9" key="2">
    <citation type="submission" date="2025-05" db="UniProtKB">
        <authorList>
            <consortium name="EnsemblMetazoa"/>
        </authorList>
    </citation>
    <scope>IDENTIFICATION</scope>
    <source>
        <strain evidence="9">Foshan</strain>
    </source>
</reference>
<feature type="region of interest" description="Disordered" evidence="6">
    <location>
        <begin position="827"/>
        <end position="850"/>
    </location>
</feature>
<evidence type="ECO:0000259" key="7">
    <source>
        <dbReference type="PROSITE" id="PS50016"/>
    </source>
</evidence>
<feature type="compositionally biased region" description="Basic and acidic residues" evidence="6">
    <location>
        <begin position="839"/>
        <end position="850"/>
    </location>
</feature>
<keyword evidence="5" id="KW-0175">Coiled coil</keyword>
<dbReference type="Proteomes" id="UP000069940">
    <property type="component" value="Unassembled WGS sequence"/>
</dbReference>
<keyword evidence="1" id="KW-0479">Metal-binding</keyword>
<dbReference type="InterPro" id="IPR001965">
    <property type="entry name" value="Znf_PHD"/>
</dbReference>
<dbReference type="CDD" id="cd15489">
    <property type="entry name" value="PHD_SF"/>
    <property type="match status" value="1"/>
</dbReference>
<feature type="coiled-coil region" evidence="5">
    <location>
        <begin position="129"/>
        <end position="183"/>
    </location>
</feature>
<dbReference type="EnsemblMetazoa" id="AALFPA23_011501.R16306">
    <property type="protein sequence ID" value="AALFPA23_011501.P16306"/>
    <property type="gene ID" value="AALFPA23_011501"/>
</dbReference>
<dbReference type="Gene3D" id="2.60.120.650">
    <property type="entry name" value="Cupin"/>
    <property type="match status" value="1"/>
</dbReference>
<evidence type="ECO:0000256" key="1">
    <source>
        <dbReference type="ARBA" id="ARBA00022723"/>
    </source>
</evidence>
<feature type="region of interest" description="Disordered" evidence="6">
    <location>
        <begin position="186"/>
        <end position="205"/>
    </location>
</feature>
<protein>
    <submittedName>
        <fullName evidence="9">Uncharacterized protein</fullName>
    </submittedName>
</protein>
<dbReference type="GeneID" id="134288175"/>
<name>A0ABM1YRG7_AEDAL</name>
<evidence type="ECO:0000256" key="3">
    <source>
        <dbReference type="ARBA" id="ARBA00022833"/>
    </source>
</evidence>
<feature type="domain" description="Integrase catalytic" evidence="8">
    <location>
        <begin position="1950"/>
        <end position="2135"/>
    </location>
</feature>
<dbReference type="PANTHER" id="PTHR47331:SF1">
    <property type="entry name" value="GAG-LIKE PROTEIN"/>
    <property type="match status" value="1"/>
</dbReference>
<dbReference type="InterPro" id="IPR036397">
    <property type="entry name" value="RNaseH_sf"/>
</dbReference>